<dbReference type="RefSeq" id="WP_094437992.1">
    <property type="nucleotide sequence ID" value="NZ_NKDB02000002.1"/>
</dbReference>
<dbReference type="InterPro" id="IPR003607">
    <property type="entry name" value="HD/PDEase_dom"/>
</dbReference>
<dbReference type="SUPFAM" id="SSF109604">
    <property type="entry name" value="HD-domain/PDEase-like"/>
    <property type="match status" value="1"/>
</dbReference>
<dbReference type="PANTHER" id="PTHR43155:SF2">
    <property type="entry name" value="CYCLIC DI-GMP PHOSPHODIESTERASE PA4108"/>
    <property type="match status" value="1"/>
</dbReference>
<dbReference type="NCBIfam" id="TIGR00277">
    <property type="entry name" value="HDIG"/>
    <property type="match status" value="1"/>
</dbReference>
<feature type="domain" description="HD-GYP" evidence="2">
    <location>
        <begin position="152"/>
        <end position="347"/>
    </location>
</feature>
<dbReference type="CDD" id="cd00077">
    <property type="entry name" value="HDc"/>
    <property type="match status" value="1"/>
</dbReference>
<comment type="caution">
    <text evidence="3">The sequence shown here is derived from an EMBL/GenBank/DDBJ whole genome shotgun (WGS) entry which is preliminary data.</text>
</comment>
<sequence length="432" mass="46937">MNQSVLIDIDALRVGMFIQLEVGWMNHPFPMNSFRISTHEQIRVLRDLGLKSVRHIPAKSTALAQTPSEAPGRMADADMPPGPDDASEPAAERQGHGTTAHADVRAIFNATQQRCRQRYQEAATVYESVCAGVQAAPQEMREQAESLVRACVAQLLEKGPCAVHLLADSLGQRSAGHAVNVLVLALLLGRSLRMEAQELCLLGAAALLHDLGKVGLPIHIAEPGAALSPSDMQRYQEHVGLSVDLGQRMGLSSDVLIAIAQHHEMADGSGFPLRLVGEDLSRCGQILALVNRYDRLCNPLHGEQALTPHEALARIFALRRECFDATVLGAFIRMMGVYPPGSLVQLVDGRFGLVVVVDALHSLRPCVVLYEPAVPRDEAPLLDLAQNDEVGILRSLKPAQLPRDALDYLLPRPRISYFFERALSPRDCGGGA</sequence>
<dbReference type="InterPro" id="IPR021812">
    <property type="entry name" value="DUF3391"/>
</dbReference>
<dbReference type="GO" id="GO:0008081">
    <property type="term" value="F:phosphoric diester hydrolase activity"/>
    <property type="evidence" value="ECO:0007669"/>
    <property type="project" value="UniProtKB-ARBA"/>
</dbReference>
<dbReference type="SMART" id="SM00471">
    <property type="entry name" value="HDc"/>
    <property type="match status" value="1"/>
</dbReference>
<accession>A0A420KB30</accession>
<dbReference type="EMBL" id="NKDB02000002">
    <property type="protein sequence ID" value="RKJ96420.1"/>
    <property type="molecule type" value="Genomic_DNA"/>
</dbReference>
<dbReference type="Proteomes" id="UP000216225">
    <property type="component" value="Unassembled WGS sequence"/>
</dbReference>
<gene>
    <name evidence="3" type="ORF">CE154_010330</name>
</gene>
<dbReference type="PANTHER" id="PTHR43155">
    <property type="entry name" value="CYCLIC DI-GMP PHOSPHODIESTERASE PA4108-RELATED"/>
    <property type="match status" value="1"/>
</dbReference>
<dbReference type="PROSITE" id="PS51832">
    <property type="entry name" value="HD_GYP"/>
    <property type="match status" value="1"/>
</dbReference>
<dbReference type="InterPro" id="IPR006675">
    <property type="entry name" value="HDIG_dom"/>
</dbReference>
<reference evidence="3 4" key="1">
    <citation type="submission" date="2018-09" db="EMBL/GenBank/DDBJ databases">
        <title>Genome comparison of Alicycliphilus sp. BQ1, a polyurethanolytic bacterium, with its closest phylogenetic relatives Alicycliphilus denitrificans BC and K601, unable to attack polyurethane.</title>
        <authorList>
            <person name="Loza-Tavera H."/>
            <person name="Lozano L."/>
            <person name="Cevallos M."/>
            <person name="Maya-Lucas O."/>
            <person name="Garcia-Mena J."/>
            <person name="Hernandez J."/>
        </authorList>
    </citation>
    <scope>NUCLEOTIDE SEQUENCE [LARGE SCALE GENOMIC DNA]</scope>
    <source>
        <strain evidence="3 4">BQ1</strain>
    </source>
</reference>
<evidence type="ECO:0000313" key="3">
    <source>
        <dbReference type="EMBL" id="RKJ96420.1"/>
    </source>
</evidence>
<dbReference type="Pfam" id="PF13487">
    <property type="entry name" value="HD_5"/>
    <property type="match status" value="1"/>
</dbReference>
<feature type="region of interest" description="Disordered" evidence="1">
    <location>
        <begin position="60"/>
        <end position="99"/>
    </location>
</feature>
<dbReference type="AlphaFoldDB" id="A0A420KB30"/>
<evidence type="ECO:0000313" key="4">
    <source>
        <dbReference type="Proteomes" id="UP000216225"/>
    </source>
</evidence>
<protein>
    <submittedName>
        <fullName evidence="3">HD-GYP domain-containing protein</fullName>
    </submittedName>
</protein>
<proteinExistence type="predicted"/>
<dbReference type="InterPro" id="IPR037522">
    <property type="entry name" value="HD_GYP_dom"/>
</dbReference>
<dbReference type="Gene3D" id="1.10.3210.10">
    <property type="entry name" value="Hypothetical protein af1432"/>
    <property type="match status" value="1"/>
</dbReference>
<evidence type="ECO:0000256" key="1">
    <source>
        <dbReference type="SAM" id="MobiDB-lite"/>
    </source>
</evidence>
<evidence type="ECO:0000259" key="2">
    <source>
        <dbReference type="PROSITE" id="PS51832"/>
    </source>
</evidence>
<name>A0A420KB30_9BURK</name>
<organism evidence="3 4">
    <name type="scientific">Alicycliphilus denitrificans</name>
    <dbReference type="NCBI Taxonomy" id="179636"/>
    <lineage>
        <taxon>Bacteria</taxon>
        <taxon>Pseudomonadati</taxon>
        <taxon>Pseudomonadota</taxon>
        <taxon>Betaproteobacteria</taxon>
        <taxon>Burkholderiales</taxon>
        <taxon>Comamonadaceae</taxon>
        <taxon>Alicycliphilus</taxon>
    </lineage>
</organism>
<dbReference type="Pfam" id="PF11871">
    <property type="entry name" value="DUF3391"/>
    <property type="match status" value="1"/>
</dbReference>